<dbReference type="Pfam" id="PF07196">
    <property type="entry name" value="Flagellin_IN"/>
    <property type="match status" value="1"/>
</dbReference>
<keyword evidence="10" id="KW-0282">Flagellum</keyword>
<comment type="subcellular location">
    <subcellularLocation>
        <location evidence="7">Secreted</location>
    </subcellularLocation>
    <subcellularLocation>
        <location evidence="7">Bacterial flagellum</location>
    </subcellularLocation>
</comment>
<dbReference type="Pfam" id="PF07195">
    <property type="entry name" value="FliD_C"/>
    <property type="match status" value="1"/>
</dbReference>
<evidence type="ECO:0000313" key="10">
    <source>
        <dbReference type="EMBL" id="ROQ22607.1"/>
    </source>
</evidence>
<evidence type="ECO:0000256" key="6">
    <source>
        <dbReference type="ARBA" id="ARBA00025175"/>
    </source>
</evidence>
<protein>
    <recommendedName>
        <fullName evidence="3 7">Flagellar hook-associated protein 2</fullName>
        <shortName evidence="7">HAP2</shortName>
    </recommendedName>
    <alternativeName>
        <fullName evidence="7">Flagellar cap protein</fullName>
    </alternativeName>
</protein>
<gene>
    <name evidence="10" type="ORF">EDC28_10993</name>
</gene>
<keyword evidence="10" id="KW-0969">Cilium</keyword>
<sequence>MAGVTNAGIGSGLQLEDLISVYVNAEKAPKEAILNQKEETTNSQLSGIGQLKSALSTFQDIVKKLTDPKAFDQNTVAITGPNTDAFSVETNNASKGNFQVEVQQLAKGTRLSSAAIAGGSSTTFGAGKLTFNVGDKSLDITVDDGDTLSVIRQKINDAGGDLGVSANIINGDDGARLTLTSNTTGSANNLTVTSTGDASLSALSTGLSVTQAAQDAVITVDGTTISSDTNTFKDAIAGVTLTAKAVTTGANTLDVSRDTDGIKSMIKDFVDGYNALKASLDTLGAPGSGGDGDDSVAGGALAFDPLVRSIKNQTQNALTGSIEALSGGMDSLYKVGITFDNSGKMEILSYGIGNGPSGEDRLTDAINNNAAQLGELFARNNPTGNDSKDKGFAVKLDEILTSYTEPKGAIAERQGSLNDTLKSISQQRDDLTLRLSNYEATMRAQFDALDQIVAQYQSTGDYLTSALASLPSVKSKD</sequence>
<comment type="function">
    <text evidence="7">Required for morphogenesis and for the elongation of the flagellar filament by facilitating polymerization of the flagellin monomers at the tip of growing filament. Forms a capping structure, which prevents flagellin subunits (transported through the central channel of the flagellum) from leaking out without polymerization at the distal end.</text>
</comment>
<evidence type="ECO:0000256" key="7">
    <source>
        <dbReference type="RuleBase" id="RU362066"/>
    </source>
</evidence>
<keyword evidence="11" id="KW-1185">Reference proteome</keyword>
<feature type="domain" description="Flagellar hook-associated protein 2 N-terminal" evidence="8">
    <location>
        <begin position="11"/>
        <end position="107"/>
    </location>
</feature>
<dbReference type="InterPro" id="IPR040026">
    <property type="entry name" value="FliD"/>
</dbReference>
<comment type="function">
    <text evidence="6">Required for the morphogenesis and for the elongation of the flagellar filament by facilitating polymerization of the flagellin monomers at the tip of growing filament. Forms a capping structure, which prevents flagellin subunits (transported through the central channel of the flagellum) from leaking out without polymerization at the distal end.</text>
</comment>
<comment type="caution">
    <text evidence="10">The sequence shown here is derived from an EMBL/GenBank/DDBJ whole genome shotgun (WGS) entry which is preliminary data.</text>
</comment>
<dbReference type="GO" id="GO:0071973">
    <property type="term" value="P:bacterial-type flagellum-dependent cell motility"/>
    <property type="evidence" value="ECO:0007669"/>
    <property type="project" value="TreeGrafter"/>
</dbReference>
<dbReference type="RefSeq" id="WP_123422280.1">
    <property type="nucleotide sequence ID" value="NZ_RJUL01000009.1"/>
</dbReference>
<comment type="similarity">
    <text evidence="1 7">Belongs to the FliD family.</text>
</comment>
<dbReference type="InterPro" id="IPR010810">
    <property type="entry name" value="Flagellin_hook_IN_motif"/>
</dbReference>
<evidence type="ECO:0000313" key="11">
    <source>
        <dbReference type="Proteomes" id="UP000268033"/>
    </source>
</evidence>
<dbReference type="Proteomes" id="UP000268033">
    <property type="component" value="Unassembled WGS sequence"/>
</dbReference>
<dbReference type="GO" id="GO:0005576">
    <property type="term" value="C:extracellular region"/>
    <property type="evidence" value="ECO:0007669"/>
    <property type="project" value="UniProtKB-SubCell"/>
</dbReference>
<evidence type="ECO:0000256" key="3">
    <source>
        <dbReference type="ARBA" id="ARBA00016246"/>
    </source>
</evidence>
<evidence type="ECO:0000259" key="9">
    <source>
        <dbReference type="Pfam" id="PF07195"/>
    </source>
</evidence>
<feature type="domain" description="Flagellar hook-associated protein 2 C-terminal" evidence="9">
    <location>
        <begin position="213"/>
        <end position="458"/>
    </location>
</feature>
<name>A0A3N1P642_9GAMM</name>
<dbReference type="Pfam" id="PF02465">
    <property type="entry name" value="FliD_N"/>
    <property type="match status" value="1"/>
</dbReference>
<proteinExistence type="inferred from homology"/>
<accession>A0A3N1P642</accession>
<dbReference type="AlphaFoldDB" id="A0A3N1P642"/>
<dbReference type="PANTHER" id="PTHR30288">
    <property type="entry name" value="FLAGELLAR CAP/ASSEMBLY PROTEIN FLID"/>
    <property type="match status" value="1"/>
</dbReference>
<organism evidence="10 11">
    <name type="scientific">Gallaecimonas pentaromativorans</name>
    <dbReference type="NCBI Taxonomy" id="584787"/>
    <lineage>
        <taxon>Bacteria</taxon>
        <taxon>Pseudomonadati</taxon>
        <taxon>Pseudomonadota</taxon>
        <taxon>Gammaproteobacteria</taxon>
        <taxon>Enterobacterales</taxon>
        <taxon>Gallaecimonadaceae</taxon>
        <taxon>Gallaecimonas</taxon>
    </lineage>
</organism>
<dbReference type="InterPro" id="IPR003481">
    <property type="entry name" value="FliD_N"/>
</dbReference>
<evidence type="ECO:0000259" key="8">
    <source>
        <dbReference type="Pfam" id="PF02465"/>
    </source>
</evidence>
<dbReference type="STRING" id="584787.GCA_001247655_01412"/>
<keyword evidence="4" id="KW-0175">Coiled coil</keyword>
<dbReference type="InterPro" id="IPR010809">
    <property type="entry name" value="FliD_C"/>
</dbReference>
<dbReference type="GO" id="GO:0007155">
    <property type="term" value="P:cell adhesion"/>
    <property type="evidence" value="ECO:0007669"/>
    <property type="project" value="InterPro"/>
</dbReference>
<keyword evidence="5 7" id="KW-0975">Bacterial flagellum</keyword>
<reference evidence="10 11" key="1">
    <citation type="submission" date="2018-11" db="EMBL/GenBank/DDBJ databases">
        <title>Genomic Encyclopedia of Type Strains, Phase IV (KMG-IV): sequencing the most valuable type-strain genomes for metagenomic binning, comparative biology and taxonomic classification.</title>
        <authorList>
            <person name="Goeker M."/>
        </authorList>
    </citation>
    <scope>NUCLEOTIDE SEQUENCE [LARGE SCALE GENOMIC DNA]</scope>
    <source>
        <strain evidence="10 11">DSM 21945</strain>
    </source>
</reference>
<evidence type="ECO:0000256" key="5">
    <source>
        <dbReference type="ARBA" id="ARBA00023143"/>
    </source>
</evidence>
<dbReference type="GO" id="GO:0009421">
    <property type="term" value="C:bacterial-type flagellum filament cap"/>
    <property type="evidence" value="ECO:0007669"/>
    <property type="project" value="InterPro"/>
</dbReference>
<evidence type="ECO:0000256" key="2">
    <source>
        <dbReference type="ARBA" id="ARBA00011255"/>
    </source>
</evidence>
<comment type="subunit">
    <text evidence="2 7">Homopentamer.</text>
</comment>
<evidence type="ECO:0000256" key="4">
    <source>
        <dbReference type="ARBA" id="ARBA00023054"/>
    </source>
</evidence>
<keyword evidence="10" id="KW-0966">Cell projection</keyword>
<dbReference type="EMBL" id="RJUL01000009">
    <property type="protein sequence ID" value="ROQ22607.1"/>
    <property type="molecule type" value="Genomic_DNA"/>
</dbReference>
<evidence type="ECO:0000256" key="1">
    <source>
        <dbReference type="ARBA" id="ARBA00009764"/>
    </source>
</evidence>
<dbReference type="PANTHER" id="PTHR30288:SF0">
    <property type="entry name" value="FLAGELLAR HOOK-ASSOCIATED PROTEIN 2"/>
    <property type="match status" value="1"/>
</dbReference>
<keyword evidence="7" id="KW-0964">Secreted</keyword>
<dbReference type="GO" id="GO:0009424">
    <property type="term" value="C:bacterial-type flagellum hook"/>
    <property type="evidence" value="ECO:0007669"/>
    <property type="project" value="UniProtKB-UniRule"/>
</dbReference>